<protein>
    <recommendedName>
        <fullName evidence="4">EamA domain-containing protein</fullName>
    </recommendedName>
</protein>
<feature type="transmembrane region" description="Helical" evidence="1">
    <location>
        <begin position="87"/>
        <end position="110"/>
    </location>
</feature>
<dbReference type="InterPro" id="IPR039632">
    <property type="entry name" value="TMEM42"/>
</dbReference>
<dbReference type="SUPFAM" id="SSF103481">
    <property type="entry name" value="Multidrug resistance efflux transporter EmrE"/>
    <property type="match status" value="1"/>
</dbReference>
<feature type="transmembrane region" description="Helical" evidence="1">
    <location>
        <begin position="57"/>
        <end position="75"/>
    </location>
</feature>
<keyword evidence="1" id="KW-1133">Transmembrane helix</keyword>
<accession>A0A9W7GMQ0</accession>
<keyword evidence="1" id="KW-0472">Membrane</keyword>
<reference evidence="3" key="1">
    <citation type="journal article" date="2023" name="Commun. Biol.">
        <title>Genome analysis of Parmales, the sister group of diatoms, reveals the evolutionary specialization of diatoms from phago-mixotrophs to photoautotrophs.</title>
        <authorList>
            <person name="Ban H."/>
            <person name="Sato S."/>
            <person name="Yoshikawa S."/>
            <person name="Yamada K."/>
            <person name="Nakamura Y."/>
            <person name="Ichinomiya M."/>
            <person name="Sato N."/>
            <person name="Blanc-Mathieu R."/>
            <person name="Endo H."/>
            <person name="Kuwata A."/>
            <person name="Ogata H."/>
        </authorList>
    </citation>
    <scope>NUCLEOTIDE SEQUENCE [LARGE SCALE GENOMIC DNA]</scope>
</reference>
<name>A0A9W7GMQ0_9STRA</name>
<dbReference type="PANTHER" id="PTHR31965">
    <property type="entry name" value="TRANSMEMBRANE PROTEIN 42"/>
    <property type="match status" value="1"/>
</dbReference>
<organism evidence="2 3">
    <name type="scientific">Triparma columacea</name>
    <dbReference type="NCBI Taxonomy" id="722753"/>
    <lineage>
        <taxon>Eukaryota</taxon>
        <taxon>Sar</taxon>
        <taxon>Stramenopiles</taxon>
        <taxon>Ochrophyta</taxon>
        <taxon>Bolidophyceae</taxon>
        <taxon>Parmales</taxon>
        <taxon>Triparmaceae</taxon>
        <taxon>Triparma</taxon>
    </lineage>
</organism>
<gene>
    <name evidence="2" type="ORF">TrCOL_g5176</name>
</gene>
<evidence type="ECO:0000313" key="2">
    <source>
        <dbReference type="EMBL" id="GMI48524.1"/>
    </source>
</evidence>
<feature type="transmembrane region" description="Helical" evidence="1">
    <location>
        <begin position="116"/>
        <end position="138"/>
    </location>
</feature>
<dbReference type="AlphaFoldDB" id="A0A9W7GMQ0"/>
<comment type="caution">
    <text evidence="2">The sequence shown here is derived from an EMBL/GenBank/DDBJ whole genome shotgun (WGS) entry which is preliminary data.</text>
</comment>
<sequence>MDAVISGLIGAFSAFLGKVAFDVQSPLQSRLLAFCETISSPESNSFPSSILCERSVLLTRLLGFVVMLAFNGFALKKFVDSMKANGSASGVAVSSGSNYLFASLLGWVFLGERKGAVWFLGLGFILLGSYLLATVQVVKSDRKDEVKEKKKKEKKVK</sequence>
<evidence type="ECO:0000313" key="3">
    <source>
        <dbReference type="Proteomes" id="UP001165065"/>
    </source>
</evidence>
<dbReference type="EMBL" id="BRYA01000405">
    <property type="protein sequence ID" value="GMI48524.1"/>
    <property type="molecule type" value="Genomic_DNA"/>
</dbReference>
<dbReference type="PANTHER" id="PTHR31965:SF1">
    <property type="entry name" value="TRANSMEMBRANE PROTEIN 42"/>
    <property type="match status" value="1"/>
</dbReference>
<keyword evidence="3" id="KW-1185">Reference proteome</keyword>
<proteinExistence type="predicted"/>
<evidence type="ECO:0008006" key="4">
    <source>
        <dbReference type="Google" id="ProtNLM"/>
    </source>
</evidence>
<dbReference type="InterPro" id="IPR037185">
    <property type="entry name" value="EmrE-like"/>
</dbReference>
<dbReference type="OrthoDB" id="10538805at2759"/>
<dbReference type="Proteomes" id="UP001165065">
    <property type="component" value="Unassembled WGS sequence"/>
</dbReference>
<keyword evidence="1" id="KW-0812">Transmembrane</keyword>
<evidence type="ECO:0000256" key="1">
    <source>
        <dbReference type="SAM" id="Phobius"/>
    </source>
</evidence>